<dbReference type="Pfam" id="PF07707">
    <property type="entry name" value="BACK"/>
    <property type="match status" value="1"/>
</dbReference>
<feature type="domain" description="BTB" evidence="4">
    <location>
        <begin position="40"/>
        <end position="107"/>
    </location>
</feature>
<dbReference type="SMART" id="SM00225">
    <property type="entry name" value="BTB"/>
    <property type="match status" value="1"/>
</dbReference>
<dbReference type="Proteomes" id="UP001208570">
    <property type="component" value="Unassembled WGS sequence"/>
</dbReference>
<keyword evidence="1" id="KW-0880">Kelch repeat</keyword>
<evidence type="ECO:0000259" key="4">
    <source>
        <dbReference type="PROSITE" id="PS50097"/>
    </source>
</evidence>
<dbReference type="SUPFAM" id="SSF54695">
    <property type="entry name" value="POZ domain"/>
    <property type="match status" value="1"/>
</dbReference>
<dbReference type="EMBL" id="JAODUP010001053">
    <property type="protein sequence ID" value="KAK2141724.1"/>
    <property type="molecule type" value="Genomic_DNA"/>
</dbReference>
<evidence type="ECO:0000256" key="2">
    <source>
        <dbReference type="ARBA" id="ARBA00022737"/>
    </source>
</evidence>
<dbReference type="Gene3D" id="2.120.10.80">
    <property type="entry name" value="Kelch-type beta propeller"/>
    <property type="match status" value="1"/>
</dbReference>
<dbReference type="InterPro" id="IPR017096">
    <property type="entry name" value="BTB-kelch_protein"/>
</dbReference>
<sequence length="608" mass="67895">MATTETAVTAGAKGSSYESKQHGPTVVSGFQRLWQDSLLCDTHLVVQGQTFRVHRSFLAACSQYFFSMFAEGFSETEQKIVELKGVTAQGLRAVLDYAYTGKIIINDANLQDVLEAAAHLQFTEILGFCSQYMNNELTADNCLQILNMGDVYGLTECKREAKRYILENFIPVSENDDFKTISPDLFCEFLSDDKLNAHSELDVFKVALKWLEGHEDNPAICKRVLCLIRYGLMNAEQVEQVYSNPLMLSESCREILQSALSYHIKFFYQPMIDTMLSRMRAYQESLVVFGAGYLDNTLCSHMLAAKVENEGLHQFVNLLSSKERRYFAAVAVINNFVYVVGGQTAMAGDGSHATSSVFRYNPRDGKWLQVSSMTVPRTHFALIALPTCLIAVGGKHNRMALSSTEKYDFSINEWSLISNLPNTLFSHAGCCHGNKVYVSGGCPGEDFTSEVHCYDLDRAGWQVRAKMHQSRGYHVMVTHGNQIFTCAGNTNAGDRRDVLMTECYSVELDQWTILSPALHGQSEAPAVKCGTKIYILGGYSWDAQSFQDTIQCYDLQKDSWSVMESKLPEPMTGVVACHLQLPLHLFTDHVINSVPAKPTAPPNVPKRN</sequence>
<reference evidence="5" key="1">
    <citation type="journal article" date="2023" name="Mol. Biol. Evol.">
        <title>Third-Generation Sequencing Reveals the Adaptive Role of the Epigenome in Three Deep-Sea Polychaetes.</title>
        <authorList>
            <person name="Perez M."/>
            <person name="Aroh O."/>
            <person name="Sun Y."/>
            <person name="Lan Y."/>
            <person name="Juniper S.K."/>
            <person name="Young C.R."/>
            <person name="Angers B."/>
            <person name="Qian P.Y."/>
        </authorList>
    </citation>
    <scope>NUCLEOTIDE SEQUENCE</scope>
    <source>
        <strain evidence="5">P08H-3</strain>
    </source>
</reference>
<evidence type="ECO:0000313" key="6">
    <source>
        <dbReference type="Proteomes" id="UP001208570"/>
    </source>
</evidence>
<gene>
    <name evidence="5" type="ORF">LSH36_1053g01010</name>
</gene>
<proteinExistence type="predicted"/>
<dbReference type="InterPro" id="IPR056737">
    <property type="entry name" value="Beta-prop_ATRN-MKLN-like"/>
</dbReference>
<accession>A0AAD9IW26</accession>
<dbReference type="InterPro" id="IPR015915">
    <property type="entry name" value="Kelch-typ_b-propeller"/>
</dbReference>
<protein>
    <recommendedName>
        <fullName evidence="4">BTB domain-containing protein</fullName>
    </recommendedName>
</protein>
<name>A0AAD9IW26_9ANNE</name>
<dbReference type="Gene3D" id="1.25.40.420">
    <property type="match status" value="1"/>
</dbReference>
<organism evidence="5 6">
    <name type="scientific">Paralvinella palmiformis</name>
    <dbReference type="NCBI Taxonomy" id="53620"/>
    <lineage>
        <taxon>Eukaryota</taxon>
        <taxon>Metazoa</taxon>
        <taxon>Spiralia</taxon>
        <taxon>Lophotrochozoa</taxon>
        <taxon>Annelida</taxon>
        <taxon>Polychaeta</taxon>
        <taxon>Sedentaria</taxon>
        <taxon>Canalipalpata</taxon>
        <taxon>Terebellida</taxon>
        <taxon>Terebelliformia</taxon>
        <taxon>Alvinellidae</taxon>
        <taxon>Paralvinella</taxon>
    </lineage>
</organism>
<dbReference type="PROSITE" id="PS50097">
    <property type="entry name" value="BTB"/>
    <property type="match status" value="1"/>
</dbReference>
<keyword evidence="6" id="KW-1185">Reference proteome</keyword>
<dbReference type="SUPFAM" id="SSF117281">
    <property type="entry name" value="Kelch motif"/>
    <property type="match status" value="1"/>
</dbReference>
<dbReference type="SMART" id="SM00612">
    <property type="entry name" value="Kelch"/>
    <property type="match status" value="5"/>
</dbReference>
<dbReference type="Gene3D" id="3.30.710.10">
    <property type="entry name" value="Potassium Channel Kv1.1, Chain A"/>
    <property type="match status" value="1"/>
</dbReference>
<dbReference type="AlphaFoldDB" id="A0AAD9IW26"/>
<feature type="region of interest" description="Disordered" evidence="3">
    <location>
        <begin position="1"/>
        <end position="23"/>
    </location>
</feature>
<dbReference type="InterPro" id="IPR011705">
    <property type="entry name" value="BACK"/>
</dbReference>
<keyword evidence="2" id="KW-0677">Repeat</keyword>
<dbReference type="SMART" id="SM00875">
    <property type="entry name" value="BACK"/>
    <property type="match status" value="1"/>
</dbReference>
<dbReference type="PIRSF" id="PIRSF037037">
    <property type="entry name" value="Kelch-like_protein_gigaxonin"/>
    <property type="match status" value="1"/>
</dbReference>
<comment type="caution">
    <text evidence="5">The sequence shown here is derived from an EMBL/GenBank/DDBJ whole genome shotgun (WGS) entry which is preliminary data.</text>
</comment>
<dbReference type="InterPro" id="IPR000210">
    <property type="entry name" value="BTB/POZ_dom"/>
</dbReference>
<evidence type="ECO:0000313" key="5">
    <source>
        <dbReference type="EMBL" id="KAK2141724.1"/>
    </source>
</evidence>
<evidence type="ECO:0000256" key="1">
    <source>
        <dbReference type="ARBA" id="ARBA00022441"/>
    </source>
</evidence>
<dbReference type="Pfam" id="PF24981">
    <property type="entry name" value="Beta-prop_ATRN-LZTR1"/>
    <property type="match status" value="1"/>
</dbReference>
<dbReference type="InterPro" id="IPR011333">
    <property type="entry name" value="SKP1/BTB/POZ_sf"/>
</dbReference>
<dbReference type="InterPro" id="IPR006652">
    <property type="entry name" value="Kelch_1"/>
</dbReference>
<evidence type="ECO:0000256" key="3">
    <source>
        <dbReference type="SAM" id="MobiDB-lite"/>
    </source>
</evidence>
<dbReference type="PANTHER" id="PTHR45632">
    <property type="entry name" value="LD33804P"/>
    <property type="match status" value="1"/>
</dbReference>
<dbReference type="Pfam" id="PF00651">
    <property type="entry name" value="BTB"/>
    <property type="match status" value="1"/>
</dbReference>
<dbReference type="PANTHER" id="PTHR45632:SF3">
    <property type="entry name" value="KELCH-LIKE PROTEIN 32"/>
    <property type="match status" value="1"/>
</dbReference>